<dbReference type="EMBL" id="KI392852">
    <property type="protein sequence ID" value="ERN10366.1"/>
    <property type="molecule type" value="Genomic_DNA"/>
</dbReference>
<keyword evidence="2" id="KW-1185">Reference proteome</keyword>
<evidence type="ECO:0000313" key="2">
    <source>
        <dbReference type="Proteomes" id="UP000017836"/>
    </source>
</evidence>
<dbReference type="AlphaFoldDB" id="W1PRM3"/>
<name>W1PRM3_AMBTC</name>
<sequence>MTLGLHDPEVPSASLEVWTDFDMRMAWKTCFFSRVIAVKPRLLSRDEDGMKLLSLKKKMRSFFDKLEVIFDWGEGDVAPPQEEELARLHMLGLRAKLVLAHLDGDKESHLRKGDLPSKAMFSIPSHARRARSGARCSLRNPTSRVEIGVTSAASTCVASLARPRTSVFPAQKIEQKEMGALRVRPLGSSMAHSLSLHASGGAVASFPLGPCAVARAMTPPDSGNPVLDVPPLDVVGFHAILQSSSGLSMGTKDLSCEDAMQTSFERRLAVLEQDLTDRPGLVQQLAQERAQFISELDSMPTEVANLFWELVMVKAKMEELQARVASLSACRDSIWEALNQRLRELEQLDSDSAVVTSLANSIAQEISHLQEEK</sequence>
<proteinExistence type="predicted"/>
<accession>W1PRM3</accession>
<organism evidence="1 2">
    <name type="scientific">Amborella trichopoda</name>
    <dbReference type="NCBI Taxonomy" id="13333"/>
    <lineage>
        <taxon>Eukaryota</taxon>
        <taxon>Viridiplantae</taxon>
        <taxon>Streptophyta</taxon>
        <taxon>Embryophyta</taxon>
        <taxon>Tracheophyta</taxon>
        <taxon>Spermatophyta</taxon>
        <taxon>Magnoliopsida</taxon>
        <taxon>Amborellales</taxon>
        <taxon>Amborellaceae</taxon>
        <taxon>Amborella</taxon>
    </lineage>
</organism>
<dbReference type="Gramene" id="ERN10366">
    <property type="protein sequence ID" value="ERN10366"/>
    <property type="gene ID" value="AMTR_s00026p00105230"/>
</dbReference>
<protein>
    <submittedName>
        <fullName evidence="1">Uncharacterized protein</fullName>
    </submittedName>
</protein>
<dbReference type="HOGENOM" id="CLU_772421_0_0_1"/>
<reference evidence="2" key="1">
    <citation type="journal article" date="2013" name="Science">
        <title>The Amborella genome and the evolution of flowering plants.</title>
        <authorList>
            <consortium name="Amborella Genome Project"/>
        </authorList>
    </citation>
    <scope>NUCLEOTIDE SEQUENCE [LARGE SCALE GENOMIC DNA]</scope>
</reference>
<evidence type="ECO:0000313" key="1">
    <source>
        <dbReference type="EMBL" id="ERN10366.1"/>
    </source>
</evidence>
<dbReference type="Proteomes" id="UP000017836">
    <property type="component" value="Unassembled WGS sequence"/>
</dbReference>
<gene>
    <name evidence="1" type="ORF">AMTR_s00026p00105230</name>
</gene>